<accession>A0ACC0HBR1</accession>
<evidence type="ECO:0000313" key="2">
    <source>
        <dbReference type="Proteomes" id="UP001060215"/>
    </source>
</evidence>
<protein>
    <submittedName>
        <fullName evidence="1">Uncharacterized protein</fullName>
    </submittedName>
</protein>
<proteinExistence type="predicted"/>
<gene>
    <name evidence="1" type="ORF">LOK49_LG06G01184</name>
</gene>
<reference evidence="1 2" key="1">
    <citation type="journal article" date="2022" name="Plant J.">
        <title>Chromosome-level genome of Camellia lanceoleosa provides a valuable resource for understanding genome evolution and self-incompatibility.</title>
        <authorList>
            <person name="Gong W."/>
            <person name="Xiao S."/>
            <person name="Wang L."/>
            <person name="Liao Z."/>
            <person name="Chang Y."/>
            <person name="Mo W."/>
            <person name="Hu G."/>
            <person name="Li W."/>
            <person name="Zhao G."/>
            <person name="Zhu H."/>
            <person name="Hu X."/>
            <person name="Ji K."/>
            <person name="Xiang X."/>
            <person name="Song Q."/>
            <person name="Yuan D."/>
            <person name="Jin S."/>
            <person name="Zhang L."/>
        </authorList>
    </citation>
    <scope>NUCLEOTIDE SEQUENCE [LARGE SCALE GENOMIC DNA]</scope>
    <source>
        <strain evidence="1">SQ_2022a</strain>
    </source>
</reference>
<sequence length="205" mass="22962">MIGDEKNELVSYDSQTQQIKHHGVHGCYHSAYVVTYIESLVALEGANGLRKANPISPDTVAEMEASRPRRKRQTRLGNSKVRKVVDQSVQEYLTEYLELHADAALAAKRVRELVRQKSVLRSSSLPGKLADCSATNLKILAVLPMRGKILNMERKDEAAMYKNEEIQNLILGLGLGVKGEDFKKEALRYHKIIILIDADVDDAHI</sequence>
<evidence type="ECO:0000313" key="1">
    <source>
        <dbReference type="EMBL" id="KAI8010640.1"/>
    </source>
</evidence>
<keyword evidence="2" id="KW-1185">Reference proteome</keyword>
<comment type="caution">
    <text evidence="1">The sequence shown here is derived from an EMBL/GenBank/DDBJ whole genome shotgun (WGS) entry which is preliminary data.</text>
</comment>
<name>A0ACC0HBR1_9ERIC</name>
<dbReference type="EMBL" id="CM045762">
    <property type="protein sequence ID" value="KAI8010640.1"/>
    <property type="molecule type" value="Genomic_DNA"/>
</dbReference>
<dbReference type="Proteomes" id="UP001060215">
    <property type="component" value="Chromosome 5"/>
</dbReference>
<organism evidence="1 2">
    <name type="scientific">Camellia lanceoleosa</name>
    <dbReference type="NCBI Taxonomy" id="1840588"/>
    <lineage>
        <taxon>Eukaryota</taxon>
        <taxon>Viridiplantae</taxon>
        <taxon>Streptophyta</taxon>
        <taxon>Embryophyta</taxon>
        <taxon>Tracheophyta</taxon>
        <taxon>Spermatophyta</taxon>
        <taxon>Magnoliopsida</taxon>
        <taxon>eudicotyledons</taxon>
        <taxon>Gunneridae</taxon>
        <taxon>Pentapetalae</taxon>
        <taxon>asterids</taxon>
        <taxon>Ericales</taxon>
        <taxon>Theaceae</taxon>
        <taxon>Camellia</taxon>
    </lineage>
</organism>